<dbReference type="RefSeq" id="WP_193497957.1">
    <property type="nucleotide sequence ID" value="NZ_CP063169.1"/>
</dbReference>
<proteinExistence type="predicted"/>
<gene>
    <name evidence="1" type="ORF">IM660_03030</name>
</gene>
<dbReference type="EMBL" id="CP063169">
    <property type="protein sequence ID" value="QOR71293.1"/>
    <property type="molecule type" value="Genomic_DNA"/>
</dbReference>
<dbReference type="Proteomes" id="UP000593758">
    <property type="component" value="Chromosome"/>
</dbReference>
<keyword evidence="2" id="KW-1185">Reference proteome</keyword>
<evidence type="ECO:0000313" key="1">
    <source>
        <dbReference type="EMBL" id="QOR71293.1"/>
    </source>
</evidence>
<accession>A0A7M1SXD4</accession>
<protein>
    <submittedName>
        <fullName evidence="1">Uncharacterized protein</fullName>
    </submittedName>
</protein>
<sequence>MTALQQGSTWFLDVVDDLQIPGWFYVPGNMSSSEQREWLAACLEALPTAIGTRGYDGNEIGPDDVLPSLREALEIRSTSPSHGIFQVWPTRGPGSVFCHVTILDTAVAPRWSELDAVCHSIDAPHIGPGLQCSIEGVVERDGTRMDTASVHLVFDDGETTLMLSINESFAPLVAYALPGLVALMESVRMVDAGGRQFRSIAPSGLLEEAPWNVEDDQ</sequence>
<dbReference type="KEGG" id="halt:IM660_03030"/>
<name>A0A7M1SXD4_9MICO</name>
<dbReference type="AlphaFoldDB" id="A0A7M1SXD4"/>
<evidence type="ECO:0000313" key="2">
    <source>
        <dbReference type="Proteomes" id="UP000593758"/>
    </source>
</evidence>
<reference evidence="1 2" key="1">
    <citation type="submission" date="2020-10" db="EMBL/GenBank/DDBJ databases">
        <title>Haloactinobacterium sp. RN3S43, a bacterium isolated from saline soil.</title>
        <authorList>
            <person name="Sun J.-Q."/>
        </authorList>
    </citation>
    <scope>NUCLEOTIDE SEQUENCE [LARGE SCALE GENOMIC DNA]</scope>
    <source>
        <strain evidence="1 2">RN3S43</strain>
    </source>
</reference>
<organism evidence="1 2">
    <name type="scientific">Ruania alkalisoli</name>
    <dbReference type="NCBI Taxonomy" id="2779775"/>
    <lineage>
        <taxon>Bacteria</taxon>
        <taxon>Bacillati</taxon>
        <taxon>Actinomycetota</taxon>
        <taxon>Actinomycetes</taxon>
        <taxon>Micrococcales</taxon>
        <taxon>Ruaniaceae</taxon>
        <taxon>Ruania</taxon>
    </lineage>
</organism>